<dbReference type="EMBL" id="QXFT01002303">
    <property type="protein sequence ID" value="KAE9300417.1"/>
    <property type="molecule type" value="Genomic_DNA"/>
</dbReference>
<feature type="signal peptide" evidence="2">
    <location>
        <begin position="1"/>
        <end position="27"/>
    </location>
</feature>
<accession>A0A6A3J8E8</accession>
<keyword evidence="2" id="KW-0732">Signal</keyword>
<evidence type="ECO:0000256" key="2">
    <source>
        <dbReference type="SAM" id="SignalP"/>
    </source>
</evidence>
<feature type="chain" id="PRO_5036379839" description="RxLR effector protein" evidence="2">
    <location>
        <begin position="28"/>
        <end position="59"/>
    </location>
</feature>
<dbReference type="Proteomes" id="UP000429607">
    <property type="component" value="Unassembled WGS sequence"/>
</dbReference>
<sequence>MVGHSTSATSLHAKLLCWLSAWPPLFAHCKSPWSAPRLGASESNDGKLPPQNAANDARA</sequence>
<evidence type="ECO:0000313" key="8">
    <source>
        <dbReference type="Proteomes" id="UP000435112"/>
    </source>
</evidence>
<evidence type="ECO:0008006" key="9">
    <source>
        <dbReference type="Google" id="ProtNLM"/>
    </source>
</evidence>
<dbReference type="Proteomes" id="UP000434957">
    <property type="component" value="Unassembled WGS sequence"/>
</dbReference>
<dbReference type="EMBL" id="QXFV01002284">
    <property type="protein sequence ID" value="KAE8990007.1"/>
    <property type="molecule type" value="Genomic_DNA"/>
</dbReference>
<evidence type="ECO:0000313" key="3">
    <source>
        <dbReference type="EMBL" id="KAE8987170.1"/>
    </source>
</evidence>
<proteinExistence type="predicted"/>
<keyword evidence="7" id="KW-1185">Reference proteome</keyword>
<evidence type="ECO:0000313" key="7">
    <source>
        <dbReference type="Proteomes" id="UP000434957"/>
    </source>
</evidence>
<evidence type="ECO:0000256" key="1">
    <source>
        <dbReference type="SAM" id="MobiDB-lite"/>
    </source>
</evidence>
<evidence type="ECO:0000313" key="4">
    <source>
        <dbReference type="EMBL" id="KAE8990007.1"/>
    </source>
</evidence>
<feature type="region of interest" description="Disordered" evidence="1">
    <location>
        <begin position="38"/>
        <end position="59"/>
    </location>
</feature>
<dbReference type="EMBL" id="QXFU01002332">
    <property type="protein sequence ID" value="KAE8987170.1"/>
    <property type="molecule type" value="Genomic_DNA"/>
</dbReference>
<dbReference type="Proteomes" id="UP000435112">
    <property type="component" value="Unassembled WGS sequence"/>
</dbReference>
<evidence type="ECO:0000313" key="5">
    <source>
        <dbReference type="EMBL" id="KAE9300417.1"/>
    </source>
</evidence>
<name>A0A6A3J8E8_9STRA</name>
<dbReference type="AlphaFoldDB" id="A0A6A3J8E8"/>
<organism evidence="4 6">
    <name type="scientific">Phytophthora rubi</name>
    <dbReference type="NCBI Taxonomy" id="129364"/>
    <lineage>
        <taxon>Eukaryota</taxon>
        <taxon>Sar</taxon>
        <taxon>Stramenopiles</taxon>
        <taxon>Oomycota</taxon>
        <taxon>Peronosporomycetes</taxon>
        <taxon>Peronosporales</taxon>
        <taxon>Peronosporaceae</taxon>
        <taxon>Phytophthora</taxon>
    </lineage>
</organism>
<comment type="caution">
    <text evidence="4">The sequence shown here is derived from an EMBL/GenBank/DDBJ whole genome shotgun (WGS) entry which is preliminary data.</text>
</comment>
<protein>
    <recommendedName>
        <fullName evidence="9">RxLR effector protein</fullName>
    </recommendedName>
</protein>
<gene>
    <name evidence="4" type="ORF">PR001_g21615</name>
    <name evidence="3" type="ORF">PR002_g22126</name>
    <name evidence="5" type="ORF">PR003_g22752</name>
</gene>
<reference evidence="6 8" key="1">
    <citation type="submission" date="2018-09" db="EMBL/GenBank/DDBJ databases">
        <title>Genomic investigation of the strawberry pathogen Phytophthora fragariae indicates pathogenicity is determined by transcriptional variation in three key races.</title>
        <authorList>
            <person name="Adams T.M."/>
            <person name="Armitage A.D."/>
            <person name="Sobczyk M.K."/>
            <person name="Bates H.J."/>
            <person name="Dunwell J.M."/>
            <person name="Nellist C.F."/>
            <person name="Harrison R.J."/>
        </authorList>
    </citation>
    <scope>NUCLEOTIDE SEQUENCE [LARGE SCALE GENOMIC DNA]</scope>
    <source>
        <strain evidence="4 6">SCRP249</strain>
        <strain evidence="3 8">SCRP324</strain>
        <strain evidence="5 7">SCRP333</strain>
    </source>
</reference>
<evidence type="ECO:0000313" key="6">
    <source>
        <dbReference type="Proteomes" id="UP000429607"/>
    </source>
</evidence>